<keyword evidence="1" id="KW-0472">Membrane</keyword>
<keyword evidence="3" id="KW-1185">Reference proteome</keyword>
<feature type="transmembrane region" description="Helical" evidence="1">
    <location>
        <begin position="111"/>
        <end position="129"/>
    </location>
</feature>
<gene>
    <name evidence="2" type="ORF">E8L99_10450</name>
</gene>
<dbReference type="AlphaFoldDB" id="A0A4D7QDR3"/>
<dbReference type="InterPro" id="IPR018687">
    <property type="entry name" value="DUF2177_membr"/>
</dbReference>
<keyword evidence="1" id="KW-0812">Transmembrane</keyword>
<dbReference type="Pfam" id="PF09945">
    <property type="entry name" value="DUF2177"/>
    <property type="match status" value="1"/>
</dbReference>
<reference evidence="2 3" key="1">
    <citation type="submission" date="2019-04" db="EMBL/GenBank/DDBJ databases">
        <title>Phreatobacter aquaticus sp. nov.</title>
        <authorList>
            <person name="Choi A."/>
            <person name="Baek K."/>
        </authorList>
    </citation>
    <scope>NUCLEOTIDE SEQUENCE [LARGE SCALE GENOMIC DNA]</scope>
    <source>
        <strain evidence="2 3">NMCR1094</strain>
    </source>
</reference>
<protein>
    <submittedName>
        <fullName evidence="2">DUF2177 family protein</fullName>
    </submittedName>
</protein>
<accession>A0A4D7QDR3</accession>
<dbReference type="EMBL" id="CP039865">
    <property type="protein sequence ID" value="QCK86140.1"/>
    <property type="molecule type" value="Genomic_DNA"/>
</dbReference>
<dbReference type="RefSeq" id="WP_137099472.1">
    <property type="nucleotide sequence ID" value="NZ_CP039865.1"/>
</dbReference>
<dbReference type="KEGG" id="paqt:E8L99_10450"/>
<feature type="transmembrane region" description="Helical" evidence="1">
    <location>
        <begin position="5"/>
        <end position="25"/>
    </location>
</feature>
<feature type="transmembrane region" description="Helical" evidence="1">
    <location>
        <begin position="45"/>
        <end position="65"/>
    </location>
</feature>
<sequence>MIQYAVAYGGTAIVLLALDAVWLTLASKPVYKAQIGPLLLENPNLAIAGLFYLFYAVGLTVFCVMPSVNAKSWMMAAGLGALLGFVAYGTYDITNLATLKGWTVTVSLIDLAWGTFVSAISATAGYFTVRTILAA</sequence>
<evidence type="ECO:0000256" key="1">
    <source>
        <dbReference type="SAM" id="Phobius"/>
    </source>
</evidence>
<proteinExistence type="predicted"/>
<keyword evidence="1" id="KW-1133">Transmembrane helix</keyword>
<dbReference type="OrthoDB" id="166547at2"/>
<organism evidence="2 3">
    <name type="scientific">Phreatobacter aquaticus</name>
    <dbReference type="NCBI Taxonomy" id="2570229"/>
    <lineage>
        <taxon>Bacteria</taxon>
        <taxon>Pseudomonadati</taxon>
        <taxon>Pseudomonadota</taxon>
        <taxon>Alphaproteobacteria</taxon>
        <taxon>Hyphomicrobiales</taxon>
        <taxon>Phreatobacteraceae</taxon>
        <taxon>Phreatobacter</taxon>
    </lineage>
</organism>
<name>A0A4D7QDR3_9HYPH</name>
<dbReference type="Proteomes" id="UP000298588">
    <property type="component" value="Chromosome"/>
</dbReference>
<evidence type="ECO:0000313" key="2">
    <source>
        <dbReference type="EMBL" id="QCK86140.1"/>
    </source>
</evidence>
<evidence type="ECO:0000313" key="3">
    <source>
        <dbReference type="Proteomes" id="UP000298588"/>
    </source>
</evidence>
<feature type="transmembrane region" description="Helical" evidence="1">
    <location>
        <begin position="72"/>
        <end position="91"/>
    </location>
</feature>